<comment type="caution">
    <text evidence="3">The sequence shown here is derived from an EMBL/GenBank/DDBJ whole genome shotgun (WGS) entry which is preliminary data.</text>
</comment>
<feature type="region of interest" description="Disordered" evidence="1">
    <location>
        <begin position="446"/>
        <end position="499"/>
    </location>
</feature>
<feature type="compositionally biased region" description="Low complexity" evidence="1">
    <location>
        <begin position="447"/>
        <end position="462"/>
    </location>
</feature>
<feature type="region of interest" description="Disordered" evidence="1">
    <location>
        <begin position="934"/>
        <end position="963"/>
    </location>
</feature>
<feature type="compositionally biased region" description="Polar residues" evidence="1">
    <location>
        <begin position="998"/>
        <end position="1010"/>
    </location>
</feature>
<feature type="compositionally biased region" description="Basic and acidic residues" evidence="1">
    <location>
        <begin position="1049"/>
        <end position="1079"/>
    </location>
</feature>
<feature type="region of interest" description="Disordered" evidence="1">
    <location>
        <begin position="1635"/>
        <end position="1695"/>
    </location>
</feature>
<evidence type="ECO:0000313" key="4">
    <source>
        <dbReference type="Proteomes" id="UP001516023"/>
    </source>
</evidence>
<feature type="compositionally biased region" description="Polar residues" evidence="1">
    <location>
        <begin position="464"/>
        <end position="499"/>
    </location>
</feature>
<sequence length="1695" mass="189663">MPGPCLRPPKATGTRTMLSFLLFLFLLLSHPSTSHPRNLDSIIDNSGVCHDVFLNSSSTNILGDIDKTNLASAYGIVFLIKNTAYEFDGSGVDGGDVTISALSIYLDGTEGANYSVYVLDGEYFTTQEDGTVVSMLGGALEEGGEEGTDDGDYVGWKQVTSGKIEDFSMNYEGMSVLQLEKTIVLPPNSVKSIYVKLSAVSLLVEEAFDDGTPLVGETLDSLATVTEKFDPVQILIGRGILLRNWASGLPAEVFETFYPPRRFLGNLYVAVSACTITIRNSYFDFYGIGEIIVSRNRYKIAPAFLTHESNGSRLLQESSTSGCFEPDQIYPILEGKLRERALTTYSESLPESVGVTRVNFRVKADSSIWSSKGDCNNIRIIFDEELVYSMTHNDEITVEELAILPFSTLENRRELLLRLSKSNAYFTRFGQVSELFVTDPTLPTRIPSSKPSVVPTSSVAPSIEPSNIQSVTPSITESTYPSGSPTSFPSNHPSSTPSLVLTENPSSFPINESTEGMIRIITTTVEFKYDIWYPADRIDEAVIKGYIIANVTEAFRETLLREAPLLRLVTIFDLDLSDDEAPFVTIKTAATDVVCITDNLPENANNICERFSLSLSFKHLSTLDSAMARFWVLRVADRSAGNLKCNYSGLKSVQSDQVITFKDASGLPTPEEEDVFCDVIASFLNDTVSMKNYIVTDVNCLSYEFIPYESYRKRLRLFQLGWGAWRRLQEGVGDLNVYYNISSEYAVPVGQTDTMGDGFGDLIEDSINRGTVGDDILKSLQDRQIEAVQYANVVASEVETPSPTSSPTYEQVKPNSLPSASEEVGTEEMTEPTLNSRKTSVILVAMLSLVVLCSTFSMYFHYLRHLRVLAKDDYSTDNSEIARNALMTDGNNDRFNDNRLDWGPSSSMRSLTVSALGDEPDLIPHSYDERVRRTSLGVSKDDDANTTSSTISDVNSRNGTEDKFIGSESMNRLRAFERRADLQKITQSDDFKEHFSEPISSKQMNLNDNLDSFDERTKKKLRPRDGDLAPVDTKKTSSAYQNMSSDSSFEDRLKSKLSMDDSRENKMQGNDHKSTNSEGSFDARLRSKLFQDDALSVSGNSQRLYRGRNDPQYLFESRLRVKFTKDESKSPSGDRHKITTSLQSMNDEMLRKLDASPDIPSDISFAPHRKSDSRDSSLDSFDKGIHKKLSSDDFHISSVAMNQSMTSINSFEERLRRKFEASPAIPSDLTYSKYDETSPKISSVGGKDLLDDSFAKRIRRKLSKENVGQLPTSRHQKLTSMDSTNAQIQRKQSNHDDSSIRPRDSFAFKKSVSRNTFEERIQQKLAQESAEALFVDSPNGITSSDPMDIHIQRKLRELHQGIPSDTSITKNAESSVDSRDSFTFEERIQQKLARKLARASSINSDPLIIQANIADERLERKLKSNNDDRSDASAKHSKNSSRENSVDLFDTRINQKIPQHVIQALSADFPQKTSDTIEQIVQQRHFRSDTKPPSDGRVQGMTYTEAMDSRESNMNIRQKYSDNLDSDTYELRLLRKLHESSSNLSQHTTEERIESKLSTDAARFEGSPSRETQLFTFDEKMQKNMSTHESAQSRVANSFEAKLRQKLTSHNAQLGSSANIDDSFKIRLERKLAQSRQEGEKYVLESPVDGSPASTESIFDDLDQKFKRKLASSSSSGKHNSRQHERSQKTPPESD</sequence>
<evidence type="ECO:0000313" key="3">
    <source>
        <dbReference type="EMBL" id="KAL3783662.1"/>
    </source>
</evidence>
<feature type="compositionally biased region" description="Polar residues" evidence="1">
    <location>
        <begin position="1269"/>
        <end position="1291"/>
    </location>
</feature>
<evidence type="ECO:0000256" key="1">
    <source>
        <dbReference type="SAM" id="MobiDB-lite"/>
    </source>
</evidence>
<feature type="region of interest" description="Disordered" evidence="1">
    <location>
        <begin position="1156"/>
        <end position="1179"/>
    </location>
</feature>
<feature type="signal peptide" evidence="2">
    <location>
        <begin position="1"/>
        <end position="34"/>
    </location>
</feature>
<feature type="compositionally biased region" description="Polar residues" evidence="1">
    <location>
        <begin position="945"/>
        <end position="958"/>
    </location>
</feature>
<feature type="compositionally biased region" description="Basic and acidic residues" evidence="1">
    <location>
        <begin position="1013"/>
        <end position="1035"/>
    </location>
</feature>
<feature type="region of interest" description="Disordered" evidence="1">
    <location>
        <begin position="1423"/>
        <end position="1447"/>
    </location>
</feature>
<feature type="region of interest" description="Disordered" evidence="1">
    <location>
        <begin position="989"/>
        <end position="1079"/>
    </location>
</feature>
<keyword evidence="4" id="KW-1185">Reference proteome</keyword>
<feature type="region of interest" description="Disordered" evidence="1">
    <location>
        <begin position="798"/>
        <end position="833"/>
    </location>
</feature>
<protein>
    <submittedName>
        <fullName evidence="3">Uncharacterized protein</fullName>
    </submittedName>
</protein>
<feature type="region of interest" description="Disordered" evidence="1">
    <location>
        <begin position="1541"/>
        <end position="1571"/>
    </location>
</feature>
<feature type="compositionally biased region" description="Basic and acidic residues" evidence="1">
    <location>
        <begin position="1293"/>
        <end position="1303"/>
    </location>
</feature>
<reference evidence="3 4" key="1">
    <citation type="journal article" date="2020" name="G3 (Bethesda)">
        <title>Improved Reference Genome for Cyclotella cryptica CCMP332, a Model for Cell Wall Morphogenesis, Salinity Adaptation, and Lipid Production in Diatoms (Bacillariophyta).</title>
        <authorList>
            <person name="Roberts W.R."/>
            <person name="Downey K.M."/>
            <person name="Ruck E.C."/>
            <person name="Traller J.C."/>
            <person name="Alverson A.J."/>
        </authorList>
    </citation>
    <scope>NUCLEOTIDE SEQUENCE [LARGE SCALE GENOMIC DNA]</scope>
    <source>
        <strain evidence="3 4">CCMP332</strain>
    </source>
</reference>
<accession>A0ABD3P7R0</accession>
<feature type="compositionally biased region" description="Polar residues" evidence="1">
    <location>
        <begin position="1036"/>
        <end position="1047"/>
    </location>
</feature>
<dbReference type="Proteomes" id="UP001516023">
    <property type="component" value="Unassembled WGS sequence"/>
</dbReference>
<organism evidence="3 4">
    <name type="scientific">Cyclotella cryptica</name>
    <dbReference type="NCBI Taxonomy" id="29204"/>
    <lineage>
        <taxon>Eukaryota</taxon>
        <taxon>Sar</taxon>
        <taxon>Stramenopiles</taxon>
        <taxon>Ochrophyta</taxon>
        <taxon>Bacillariophyta</taxon>
        <taxon>Coscinodiscophyceae</taxon>
        <taxon>Thalassiosirophycidae</taxon>
        <taxon>Stephanodiscales</taxon>
        <taxon>Stephanodiscaceae</taxon>
        <taxon>Cyclotella</taxon>
    </lineage>
</organism>
<dbReference type="EMBL" id="JABMIG020000254">
    <property type="protein sequence ID" value="KAL3783662.1"/>
    <property type="molecule type" value="Genomic_DNA"/>
</dbReference>
<evidence type="ECO:0000256" key="2">
    <source>
        <dbReference type="SAM" id="SignalP"/>
    </source>
</evidence>
<feature type="compositionally biased region" description="Basic and acidic residues" evidence="1">
    <location>
        <begin position="1169"/>
        <end position="1179"/>
    </location>
</feature>
<feature type="chain" id="PRO_5044747628" evidence="2">
    <location>
        <begin position="35"/>
        <end position="1695"/>
    </location>
</feature>
<feature type="compositionally biased region" description="Basic and acidic residues" evidence="1">
    <location>
        <begin position="1423"/>
        <end position="1445"/>
    </location>
</feature>
<keyword evidence="2" id="KW-0732">Signal</keyword>
<feature type="compositionally biased region" description="Basic and acidic residues" evidence="1">
    <location>
        <begin position="1548"/>
        <end position="1557"/>
    </location>
</feature>
<feature type="region of interest" description="Disordered" evidence="1">
    <location>
        <begin position="1262"/>
        <end position="1303"/>
    </location>
</feature>
<gene>
    <name evidence="3" type="ORF">HJC23_004837</name>
</gene>
<name>A0ABD3P7R0_9STRA</name>
<proteinExistence type="predicted"/>